<sequence>MEELLKLKRAREYMQALSEGVDPLSGLEIPEDDVANQVRLCRCFAYVASVLDKVIQNGGAVGGGPRIVARLGLTEEQKQAVELSGRPIGITELAKRILAAAGVDRMRGVSGVHMAAWLLEKGFLEEEFDDEGELQRVPSETGTALGITKIMRETTYGVKPMNLYSQEAQQFILDNLDEILCWKKSGKK</sequence>
<dbReference type="AlphaFoldDB" id="A0A926E5W2"/>
<proteinExistence type="predicted"/>
<comment type="caution">
    <text evidence="1">The sequence shown here is derived from an EMBL/GenBank/DDBJ whole genome shotgun (WGS) entry which is preliminary data.</text>
</comment>
<dbReference type="EMBL" id="JACRSV010000002">
    <property type="protein sequence ID" value="MBC8560273.1"/>
    <property type="molecule type" value="Genomic_DNA"/>
</dbReference>
<name>A0A926E5W2_9FIRM</name>
<dbReference type="Proteomes" id="UP000610760">
    <property type="component" value="Unassembled WGS sequence"/>
</dbReference>
<dbReference type="RefSeq" id="WP_249295248.1">
    <property type="nucleotide sequence ID" value="NZ_JACRSV010000002.1"/>
</dbReference>
<evidence type="ECO:0000313" key="2">
    <source>
        <dbReference type="Proteomes" id="UP000610760"/>
    </source>
</evidence>
<protein>
    <submittedName>
        <fullName evidence="1">Uncharacterized protein</fullName>
    </submittedName>
</protein>
<keyword evidence="2" id="KW-1185">Reference proteome</keyword>
<accession>A0A926E5W2</accession>
<gene>
    <name evidence="1" type="ORF">H8710_09375</name>
</gene>
<organism evidence="1 2">
    <name type="scientific">Fumia xinanensis</name>
    <dbReference type="NCBI Taxonomy" id="2763659"/>
    <lineage>
        <taxon>Bacteria</taxon>
        <taxon>Bacillati</taxon>
        <taxon>Bacillota</taxon>
        <taxon>Clostridia</taxon>
        <taxon>Eubacteriales</taxon>
        <taxon>Oscillospiraceae</taxon>
        <taxon>Fumia</taxon>
    </lineage>
</organism>
<evidence type="ECO:0000313" key="1">
    <source>
        <dbReference type="EMBL" id="MBC8560273.1"/>
    </source>
</evidence>
<reference evidence="1" key="1">
    <citation type="submission" date="2020-08" db="EMBL/GenBank/DDBJ databases">
        <title>Genome public.</title>
        <authorList>
            <person name="Liu C."/>
            <person name="Sun Q."/>
        </authorList>
    </citation>
    <scope>NUCLEOTIDE SEQUENCE</scope>
    <source>
        <strain evidence="1">NSJ-33</strain>
    </source>
</reference>